<proteinExistence type="predicted"/>
<organism evidence="2 3">
    <name type="scientific">Pedobacter jamesrossensis</name>
    <dbReference type="NCBI Taxonomy" id="1908238"/>
    <lineage>
        <taxon>Bacteria</taxon>
        <taxon>Pseudomonadati</taxon>
        <taxon>Bacteroidota</taxon>
        <taxon>Sphingobacteriia</taxon>
        <taxon>Sphingobacteriales</taxon>
        <taxon>Sphingobacteriaceae</taxon>
        <taxon>Pedobacter</taxon>
    </lineage>
</organism>
<dbReference type="RefSeq" id="WP_378960146.1">
    <property type="nucleotide sequence ID" value="NZ_JBHRXC010000016.1"/>
</dbReference>
<evidence type="ECO:0000256" key="1">
    <source>
        <dbReference type="SAM" id="MobiDB-lite"/>
    </source>
</evidence>
<gene>
    <name evidence="2" type="ORF">ACFOUY_08860</name>
</gene>
<protein>
    <submittedName>
        <fullName evidence="2">Uncharacterized protein</fullName>
    </submittedName>
</protein>
<feature type="region of interest" description="Disordered" evidence="1">
    <location>
        <begin position="1"/>
        <end position="71"/>
    </location>
</feature>
<feature type="compositionally biased region" description="Basic and acidic residues" evidence="1">
    <location>
        <begin position="62"/>
        <end position="71"/>
    </location>
</feature>
<dbReference type="EMBL" id="JBHSBY010000038">
    <property type="protein sequence ID" value="MFC4196806.1"/>
    <property type="molecule type" value="Genomic_DNA"/>
</dbReference>
<keyword evidence="3" id="KW-1185">Reference proteome</keyword>
<feature type="compositionally biased region" description="Basic and acidic residues" evidence="1">
    <location>
        <begin position="1"/>
        <end position="41"/>
    </location>
</feature>
<evidence type="ECO:0000313" key="2">
    <source>
        <dbReference type="EMBL" id="MFC4196806.1"/>
    </source>
</evidence>
<evidence type="ECO:0000313" key="3">
    <source>
        <dbReference type="Proteomes" id="UP001595792"/>
    </source>
</evidence>
<reference evidence="3" key="1">
    <citation type="journal article" date="2019" name="Int. J. Syst. Evol. Microbiol.">
        <title>The Global Catalogue of Microorganisms (GCM) 10K type strain sequencing project: providing services to taxonomists for standard genome sequencing and annotation.</title>
        <authorList>
            <consortium name="The Broad Institute Genomics Platform"/>
            <consortium name="The Broad Institute Genome Sequencing Center for Infectious Disease"/>
            <person name="Wu L."/>
            <person name="Ma J."/>
        </authorList>
    </citation>
    <scope>NUCLEOTIDE SEQUENCE [LARGE SCALE GENOMIC DNA]</scope>
    <source>
        <strain evidence="3">CCM 8689</strain>
    </source>
</reference>
<comment type="caution">
    <text evidence="2">The sequence shown here is derived from an EMBL/GenBank/DDBJ whole genome shotgun (WGS) entry which is preliminary data.</text>
</comment>
<name>A0ABV8NK82_9SPHI</name>
<dbReference type="Proteomes" id="UP001595792">
    <property type="component" value="Unassembled WGS sequence"/>
</dbReference>
<sequence length="71" mass="8284">MESKKNQKEEEKEEVKGSEEQHHHSHPELEQDHIPASEHEFPSYGHAQTDFVTRNHGRSSHRMTDHEPGGF</sequence>
<accession>A0ABV8NK82</accession>